<proteinExistence type="predicted"/>
<evidence type="ECO:0000313" key="2">
    <source>
        <dbReference type="EMBL" id="CAE0322156.1"/>
    </source>
</evidence>
<gene>
    <name evidence="2" type="ORF">SINC0208_LOCUS2739</name>
    <name evidence="3" type="ORF">SINC0208_LOCUS2740</name>
</gene>
<evidence type="ECO:0008006" key="4">
    <source>
        <dbReference type="Google" id="ProtNLM"/>
    </source>
</evidence>
<dbReference type="EMBL" id="HBIH01006594">
    <property type="protein sequence ID" value="CAE0322156.1"/>
    <property type="molecule type" value="Transcribed_RNA"/>
</dbReference>
<evidence type="ECO:0000313" key="3">
    <source>
        <dbReference type="EMBL" id="CAE0322157.1"/>
    </source>
</evidence>
<feature type="signal peptide" evidence="1">
    <location>
        <begin position="1"/>
        <end position="20"/>
    </location>
</feature>
<keyword evidence="1" id="KW-0732">Signal</keyword>
<dbReference type="EMBL" id="HBIH01006595">
    <property type="protein sequence ID" value="CAE0322157.1"/>
    <property type="molecule type" value="Transcribed_RNA"/>
</dbReference>
<dbReference type="AlphaFoldDB" id="A0A7S3IHG5"/>
<reference evidence="2" key="1">
    <citation type="submission" date="2021-01" db="EMBL/GenBank/DDBJ databases">
        <authorList>
            <person name="Corre E."/>
            <person name="Pelletier E."/>
            <person name="Niang G."/>
            <person name="Scheremetjew M."/>
            <person name="Finn R."/>
            <person name="Kale V."/>
            <person name="Holt S."/>
            <person name="Cochrane G."/>
            <person name="Meng A."/>
            <person name="Brown T."/>
            <person name="Cohen L."/>
        </authorList>
    </citation>
    <scope>NUCLEOTIDE SEQUENCE</scope>
    <source>
        <strain evidence="2">S3</strain>
    </source>
</reference>
<feature type="chain" id="PRO_5036212146" description="EF-hand domain-containing protein" evidence="1">
    <location>
        <begin position="21"/>
        <end position="184"/>
    </location>
</feature>
<accession>A0A7S3IHG5</accession>
<sequence>MKNLSILLLAACLSTQESQAVKLVEGVTFAPPAKGPYASDTDHLSAECYGADEDDILYDVFERYRVEEKNPMGAGTGIWKLPKWSGYQWAGDAIRRFHVMDEDKIDAYLAANFDNFWAKYDNNGTGEIYESEGETFMRALLGPNNRFRLAPGAITDMDSSAQIMQNQFSASPDKQPFKHRYELV</sequence>
<protein>
    <recommendedName>
        <fullName evidence="4">EF-hand domain-containing protein</fullName>
    </recommendedName>
</protein>
<organism evidence="2">
    <name type="scientific">Strombidium inclinatum</name>
    <dbReference type="NCBI Taxonomy" id="197538"/>
    <lineage>
        <taxon>Eukaryota</taxon>
        <taxon>Sar</taxon>
        <taxon>Alveolata</taxon>
        <taxon>Ciliophora</taxon>
        <taxon>Intramacronucleata</taxon>
        <taxon>Spirotrichea</taxon>
        <taxon>Oligotrichia</taxon>
        <taxon>Strombidiidae</taxon>
        <taxon>Strombidium</taxon>
    </lineage>
</organism>
<name>A0A7S3IHG5_9SPIT</name>
<evidence type="ECO:0000256" key="1">
    <source>
        <dbReference type="SAM" id="SignalP"/>
    </source>
</evidence>